<dbReference type="EMBL" id="BAAAQD010000041">
    <property type="protein sequence ID" value="GAA1568896.1"/>
    <property type="molecule type" value="Genomic_DNA"/>
</dbReference>
<dbReference type="Gene3D" id="3.30.70.100">
    <property type="match status" value="1"/>
</dbReference>
<gene>
    <name evidence="1" type="ORF">GCM10009827_108280</name>
</gene>
<accession>A0ABN2D4W4</accession>
<sequence>MYLMIVAWDLARSEQTTTSLRDYLRGYAVDAFTGLPGMLGKFWFSNEPRQIWGAVYLWTTLAHADPARLPSRAVELIGYEPTSVSVFALEAVAAGADWSKLLDGGVVHA</sequence>
<protein>
    <submittedName>
        <fullName evidence="1">Uncharacterized protein</fullName>
    </submittedName>
</protein>
<reference evidence="1 2" key="1">
    <citation type="journal article" date="2019" name="Int. J. Syst. Evol. Microbiol.">
        <title>The Global Catalogue of Microorganisms (GCM) 10K type strain sequencing project: providing services to taxonomists for standard genome sequencing and annotation.</title>
        <authorList>
            <consortium name="The Broad Institute Genomics Platform"/>
            <consortium name="The Broad Institute Genome Sequencing Center for Infectious Disease"/>
            <person name="Wu L."/>
            <person name="Ma J."/>
        </authorList>
    </citation>
    <scope>NUCLEOTIDE SEQUENCE [LARGE SCALE GENOMIC DNA]</scope>
    <source>
        <strain evidence="1 2">JCM 15933</strain>
    </source>
</reference>
<dbReference type="InterPro" id="IPR011008">
    <property type="entry name" value="Dimeric_a/b-barrel"/>
</dbReference>
<name>A0ABN2D4W4_9ACTN</name>
<dbReference type="RefSeq" id="WP_344513785.1">
    <property type="nucleotide sequence ID" value="NZ_BAAAQD010000041.1"/>
</dbReference>
<comment type="caution">
    <text evidence="1">The sequence shown here is derived from an EMBL/GenBank/DDBJ whole genome shotgun (WGS) entry which is preliminary data.</text>
</comment>
<dbReference type="SUPFAM" id="SSF54909">
    <property type="entry name" value="Dimeric alpha+beta barrel"/>
    <property type="match status" value="1"/>
</dbReference>
<organism evidence="1 2">
    <name type="scientific">Dactylosporangium maewongense</name>
    <dbReference type="NCBI Taxonomy" id="634393"/>
    <lineage>
        <taxon>Bacteria</taxon>
        <taxon>Bacillati</taxon>
        <taxon>Actinomycetota</taxon>
        <taxon>Actinomycetes</taxon>
        <taxon>Micromonosporales</taxon>
        <taxon>Micromonosporaceae</taxon>
        <taxon>Dactylosporangium</taxon>
    </lineage>
</organism>
<evidence type="ECO:0000313" key="1">
    <source>
        <dbReference type="EMBL" id="GAA1568896.1"/>
    </source>
</evidence>
<evidence type="ECO:0000313" key="2">
    <source>
        <dbReference type="Proteomes" id="UP001501470"/>
    </source>
</evidence>
<proteinExistence type="predicted"/>
<dbReference type="Proteomes" id="UP001501470">
    <property type="component" value="Unassembled WGS sequence"/>
</dbReference>
<keyword evidence="2" id="KW-1185">Reference proteome</keyword>